<sequence>MQFHYQRLAQQIANKIYQQQLLPQQKLSSLRDFADQHQVSISTAQRCYELLEAQGLIEVK</sequence>
<dbReference type="InterPro" id="IPR036388">
    <property type="entry name" value="WH-like_DNA-bd_sf"/>
</dbReference>
<dbReference type="Proteomes" id="UP000263596">
    <property type="component" value="Unassembled WGS sequence"/>
</dbReference>
<evidence type="ECO:0000256" key="3">
    <source>
        <dbReference type="ARBA" id="ARBA00023125"/>
    </source>
</evidence>
<dbReference type="GO" id="GO:0003700">
    <property type="term" value="F:DNA-binding transcription factor activity"/>
    <property type="evidence" value="ECO:0007669"/>
    <property type="project" value="InterPro"/>
</dbReference>
<evidence type="ECO:0000256" key="4">
    <source>
        <dbReference type="ARBA" id="ARBA00023163"/>
    </source>
</evidence>
<dbReference type="PROSITE" id="PS50949">
    <property type="entry name" value="HTH_GNTR"/>
    <property type="match status" value="1"/>
</dbReference>
<dbReference type="InterPro" id="IPR036390">
    <property type="entry name" value="WH_DNA-bd_sf"/>
</dbReference>
<dbReference type="Gene3D" id="1.10.10.10">
    <property type="entry name" value="Winged helix-like DNA-binding domain superfamily/Winged helix DNA-binding domain"/>
    <property type="match status" value="1"/>
</dbReference>
<dbReference type="PANTHER" id="PTHR46577:SF1">
    <property type="entry name" value="HTH-TYPE TRANSCRIPTIONAL REGULATORY PROTEIN GABR"/>
    <property type="match status" value="1"/>
</dbReference>
<reference evidence="6 7" key="1">
    <citation type="journal article" date="2018" name="Nat. Biotechnol.">
        <title>A standardized bacterial taxonomy based on genome phylogeny substantially revises the tree of life.</title>
        <authorList>
            <person name="Parks D.H."/>
            <person name="Chuvochina M."/>
            <person name="Waite D.W."/>
            <person name="Rinke C."/>
            <person name="Skarshewski A."/>
            <person name="Chaumeil P.A."/>
            <person name="Hugenholtz P."/>
        </authorList>
    </citation>
    <scope>NUCLEOTIDE SEQUENCE [LARGE SCALE GENOMIC DNA]</scope>
    <source>
        <strain evidence="6">UBA9669</strain>
    </source>
</reference>
<name>A0A3D2SIB0_9GAMM</name>
<feature type="domain" description="HTH gntR-type" evidence="5">
    <location>
        <begin position="2"/>
        <end position="60"/>
    </location>
</feature>
<evidence type="ECO:0000256" key="1">
    <source>
        <dbReference type="ARBA" id="ARBA00022898"/>
    </source>
</evidence>
<evidence type="ECO:0000256" key="2">
    <source>
        <dbReference type="ARBA" id="ARBA00023015"/>
    </source>
</evidence>
<keyword evidence="2" id="KW-0805">Transcription regulation</keyword>
<evidence type="ECO:0000313" key="6">
    <source>
        <dbReference type="EMBL" id="HCK28773.1"/>
    </source>
</evidence>
<dbReference type="InterPro" id="IPR000524">
    <property type="entry name" value="Tscrpt_reg_HTH_GntR"/>
</dbReference>
<evidence type="ECO:0000313" key="7">
    <source>
        <dbReference type="Proteomes" id="UP000263596"/>
    </source>
</evidence>
<dbReference type="PANTHER" id="PTHR46577">
    <property type="entry name" value="HTH-TYPE TRANSCRIPTIONAL REGULATORY PROTEIN GABR"/>
    <property type="match status" value="1"/>
</dbReference>
<dbReference type="InterPro" id="IPR051446">
    <property type="entry name" value="HTH_trans_reg/aminotransferase"/>
</dbReference>
<dbReference type="Pfam" id="PF00392">
    <property type="entry name" value="GntR"/>
    <property type="match status" value="1"/>
</dbReference>
<dbReference type="AlphaFoldDB" id="A0A3D2SIB0"/>
<comment type="caution">
    <text evidence="6">The sequence shown here is derived from an EMBL/GenBank/DDBJ whole genome shotgun (WGS) entry which is preliminary data.</text>
</comment>
<proteinExistence type="predicted"/>
<keyword evidence="4" id="KW-0804">Transcription</keyword>
<dbReference type="EMBL" id="DPVE01000004">
    <property type="protein sequence ID" value="HCK28773.1"/>
    <property type="molecule type" value="Genomic_DNA"/>
</dbReference>
<dbReference type="SUPFAM" id="SSF46785">
    <property type="entry name" value="Winged helix' DNA-binding domain"/>
    <property type="match status" value="1"/>
</dbReference>
<accession>A0A3D2SIB0</accession>
<keyword evidence="1" id="KW-0663">Pyridoxal phosphate</keyword>
<protein>
    <submittedName>
        <fullName evidence="6">GntR family transcriptional regulator</fullName>
    </submittedName>
</protein>
<gene>
    <name evidence="6" type="ORF">DHW29_00175</name>
</gene>
<dbReference type="GO" id="GO:0003677">
    <property type="term" value="F:DNA binding"/>
    <property type="evidence" value="ECO:0007669"/>
    <property type="project" value="UniProtKB-KW"/>
</dbReference>
<keyword evidence="3" id="KW-0238">DNA-binding</keyword>
<organism evidence="6 7">
    <name type="scientific">Acinetobacter ursingii</name>
    <dbReference type="NCBI Taxonomy" id="108980"/>
    <lineage>
        <taxon>Bacteria</taxon>
        <taxon>Pseudomonadati</taxon>
        <taxon>Pseudomonadota</taxon>
        <taxon>Gammaproteobacteria</taxon>
        <taxon>Moraxellales</taxon>
        <taxon>Moraxellaceae</taxon>
        <taxon>Acinetobacter</taxon>
    </lineage>
</organism>
<feature type="non-terminal residue" evidence="6">
    <location>
        <position position="60"/>
    </location>
</feature>
<evidence type="ECO:0000259" key="5">
    <source>
        <dbReference type="PROSITE" id="PS50949"/>
    </source>
</evidence>